<organism evidence="3 4">
    <name type="scientific">Chitinophaga agri</name>
    <dbReference type="NCBI Taxonomy" id="2703787"/>
    <lineage>
        <taxon>Bacteria</taxon>
        <taxon>Pseudomonadati</taxon>
        <taxon>Bacteroidota</taxon>
        <taxon>Chitinophagia</taxon>
        <taxon>Chitinophagales</taxon>
        <taxon>Chitinophagaceae</taxon>
        <taxon>Chitinophaga</taxon>
    </lineage>
</organism>
<evidence type="ECO:0000313" key="4">
    <source>
        <dbReference type="Proteomes" id="UP000476411"/>
    </source>
</evidence>
<gene>
    <name evidence="3" type="ORF">GWR21_03465</name>
</gene>
<evidence type="ECO:0000256" key="1">
    <source>
        <dbReference type="SAM" id="SignalP"/>
    </source>
</evidence>
<dbReference type="SUPFAM" id="SSF48317">
    <property type="entry name" value="Acid phosphatase/Vanadium-dependent haloperoxidase"/>
    <property type="match status" value="1"/>
</dbReference>
<dbReference type="Proteomes" id="UP000476411">
    <property type="component" value="Chromosome"/>
</dbReference>
<keyword evidence="4" id="KW-1185">Reference proteome</keyword>
<dbReference type="EMBL" id="CP048113">
    <property type="protein sequence ID" value="QHS58691.1"/>
    <property type="molecule type" value="Genomic_DNA"/>
</dbReference>
<protein>
    <submittedName>
        <fullName evidence="3">Phosphatase PAP2 family protein</fullName>
    </submittedName>
</protein>
<dbReference type="InterPro" id="IPR036938">
    <property type="entry name" value="PAP2/HPO_sf"/>
</dbReference>
<evidence type="ECO:0000259" key="2">
    <source>
        <dbReference type="SMART" id="SM00014"/>
    </source>
</evidence>
<dbReference type="PANTHER" id="PTHR14969:SF13">
    <property type="entry name" value="AT30094P"/>
    <property type="match status" value="1"/>
</dbReference>
<dbReference type="SMART" id="SM00014">
    <property type="entry name" value="acidPPc"/>
    <property type="match status" value="1"/>
</dbReference>
<accession>A0A6B9ZB21</accession>
<evidence type="ECO:0000313" key="3">
    <source>
        <dbReference type="EMBL" id="QHS58691.1"/>
    </source>
</evidence>
<dbReference type="KEGG" id="chih:GWR21_03465"/>
<feature type="chain" id="PRO_5025668363" evidence="1">
    <location>
        <begin position="21"/>
        <end position="292"/>
    </location>
</feature>
<keyword evidence="1" id="KW-0732">Signal</keyword>
<dbReference type="RefSeq" id="WP_162330394.1">
    <property type="nucleotide sequence ID" value="NZ_CP048113.1"/>
</dbReference>
<dbReference type="PANTHER" id="PTHR14969">
    <property type="entry name" value="SPHINGOSINE-1-PHOSPHATE PHOSPHOHYDROLASE"/>
    <property type="match status" value="1"/>
</dbReference>
<feature type="domain" description="Phosphatidic acid phosphatase type 2/haloperoxidase" evidence="2">
    <location>
        <begin position="146"/>
        <end position="247"/>
    </location>
</feature>
<reference evidence="3 4" key="1">
    <citation type="submission" date="2020-01" db="EMBL/GenBank/DDBJ databases">
        <title>Complete genome sequence of Chitinophaga sp. H33E-04 isolated from quinoa roots.</title>
        <authorList>
            <person name="Weon H.-Y."/>
            <person name="Lee S.A."/>
        </authorList>
    </citation>
    <scope>NUCLEOTIDE SEQUENCE [LARGE SCALE GENOMIC DNA]</scope>
    <source>
        <strain evidence="3 4">H33E-04</strain>
    </source>
</reference>
<feature type="signal peptide" evidence="1">
    <location>
        <begin position="1"/>
        <end position="20"/>
    </location>
</feature>
<proteinExistence type="predicted"/>
<name>A0A6B9ZB21_9BACT</name>
<dbReference type="Gene3D" id="1.20.144.10">
    <property type="entry name" value="Phosphatidic acid phosphatase type 2/haloperoxidase"/>
    <property type="match status" value="1"/>
</dbReference>
<dbReference type="AlphaFoldDB" id="A0A6B9ZB21"/>
<dbReference type="InterPro" id="IPR000326">
    <property type="entry name" value="PAP2/HPO"/>
</dbReference>
<sequence length="292" mass="32343">MRLFLLLSLQLSTYCVYANADTAIVNVNADTTIHHANDVPTTSELMDERVPVFNTNLNYAQKRSIPNYTTRLAGIIVPTAMMTYGAVSLTSGTLRSLDRSTKNEIMEDHPTFRTSIDDYLKYVPAAAVYALNMAGIKGKHNFADRTILLGMSSVLVTSSTFFIKNATARLRPDGSTYNSFPSGHTSVAFMTAQFMWEEYKDVSPWYGVAGYAVASATGVLRIYNNRHWVSDVVAGAGLGILSTKAAYWAYPKLQRLFAPKNENREPAVRTMIMPNYNAQWKSAGLSAVLMMK</sequence>
<dbReference type="Pfam" id="PF01569">
    <property type="entry name" value="PAP2"/>
    <property type="match status" value="1"/>
</dbReference>
<dbReference type="CDD" id="cd03394">
    <property type="entry name" value="PAP2_like_5"/>
    <property type="match status" value="1"/>
</dbReference>